<organism evidence="1 2">
    <name type="scientific">Mauremys mutica</name>
    <name type="common">yellowpond turtle</name>
    <dbReference type="NCBI Taxonomy" id="74926"/>
    <lineage>
        <taxon>Eukaryota</taxon>
        <taxon>Metazoa</taxon>
        <taxon>Chordata</taxon>
        <taxon>Craniata</taxon>
        <taxon>Vertebrata</taxon>
        <taxon>Euteleostomi</taxon>
        <taxon>Archelosauria</taxon>
        <taxon>Testudinata</taxon>
        <taxon>Testudines</taxon>
        <taxon>Cryptodira</taxon>
        <taxon>Durocryptodira</taxon>
        <taxon>Testudinoidea</taxon>
        <taxon>Geoemydidae</taxon>
        <taxon>Geoemydinae</taxon>
        <taxon>Mauremys</taxon>
    </lineage>
</organism>
<dbReference type="AlphaFoldDB" id="A0A9D3XG95"/>
<gene>
    <name evidence="1" type="ORF">KIL84_000407</name>
</gene>
<reference evidence="1" key="1">
    <citation type="submission" date="2021-09" db="EMBL/GenBank/DDBJ databases">
        <title>The genome of Mauremys mutica provides insights into the evolution of semi-aquatic lifestyle.</title>
        <authorList>
            <person name="Gong S."/>
            <person name="Gao Y."/>
        </authorList>
    </citation>
    <scope>NUCLEOTIDE SEQUENCE</scope>
    <source>
        <strain evidence="1">MM-2020</strain>
        <tissue evidence="1">Muscle</tissue>
    </source>
</reference>
<accession>A0A9D3XG95</accession>
<dbReference type="EMBL" id="JAHDVG010000473">
    <property type="protein sequence ID" value="KAH1179076.1"/>
    <property type="molecule type" value="Genomic_DNA"/>
</dbReference>
<evidence type="ECO:0000313" key="2">
    <source>
        <dbReference type="Proteomes" id="UP000827986"/>
    </source>
</evidence>
<comment type="caution">
    <text evidence="1">The sequence shown here is derived from an EMBL/GenBank/DDBJ whole genome shotgun (WGS) entry which is preliminary data.</text>
</comment>
<sequence>MHVSLGIENGTVTVDLENKGEGKGLARVGQVTGRMKCGSMAGRLGLKPVLSQGSEDWEQLHPSLYELGCVLGAEIVWQPESWLGRRRDRVIETGHLSMHQLGCLVSCPKP</sequence>
<evidence type="ECO:0000313" key="1">
    <source>
        <dbReference type="EMBL" id="KAH1179076.1"/>
    </source>
</evidence>
<protein>
    <submittedName>
        <fullName evidence="1">Uncharacterized protein</fullName>
    </submittedName>
</protein>
<name>A0A9D3XG95_9SAUR</name>
<proteinExistence type="predicted"/>
<keyword evidence="2" id="KW-1185">Reference proteome</keyword>
<dbReference type="Proteomes" id="UP000827986">
    <property type="component" value="Unassembled WGS sequence"/>
</dbReference>